<evidence type="ECO:0000313" key="20">
    <source>
        <dbReference type="EMBL" id="KAK2725373.1"/>
    </source>
</evidence>
<organism evidence="20 21">
    <name type="scientific">Artemia franciscana</name>
    <name type="common">Brine shrimp</name>
    <name type="synonym">Artemia sanfranciscana</name>
    <dbReference type="NCBI Taxonomy" id="6661"/>
    <lineage>
        <taxon>Eukaryota</taxon>
        <taxon>Metazoa</taxon>
        <taxon>Ecdysozoa</taxon>
        <taxon>Arthropoda</taxon>
        <taxon>Crustacea</taxon>
        <taxon>Branchiopoda</taxon>
        <taxon>Anostraca</taxon>
        <taxon>Artemiidae</taxon>
        <taxon>Artemia</taxon>
    </lineage>
</organism>
<keyword evidence="5 17" id="KW-0812">Transmembrane</keyword>
<dbReference type="PRINTS" id="PR00237">
    <property type="entry name" value="GPCRRHODOPSN"/>
</dbReference>
<evidence type="ECO:0000256" key="13">
    <source>
        <dbReference type="ARBA" id="ARBA00023224"/>
    </source>
</evidence>
<evidence type="ECO:0000256" key="16">
    <source>
        <dbReference type="ARBA" id="ARBA00031093"/>
    </source>
</evidence>
<evidence type="ECO:0000256" key="7">
    <source>
        <dbReference type="ARBA" id="ARBA00023040"/>
    </source>
</evidence>
<comment type="function">
    <text evidence="15">Receptor for gastrin and cholecystokinin. The CCK-B receptors occur throughout the central nervous system where they modulate anxiety, analgesia, arousal, and neuroleptic activity. This receptor mediates its action by association with G proteins that activate a phosphatidylinositol-calcium second messenger system.</text>
</comment>
<gene>
    <name evidence="20" type="ORF">QYM36_000019</name>
</gene>
<feature type="transmembrane region" description="Helical" evidence="18">
    <location>
        <begin position="64"/>
        <end position="85"/>
    </location>
</feature>
<evidence type="ECO:0000256" key="6">
    <source>
        <dbReference type="ARBA" id="ARBA00022989"/>
    </source>
</evidence>
<dbReference type="InterPro" id="IPR000276">
    <property type="entry name" value="GPCR_Rhodpsn"/>
</dbReference>
<feature type="transmembrane region" description="Helical" evidence="18">
    <location>
        <begin position="105"/>
        <end position="123"/>
    </location>
</feature>
<evidence type="ECO:0000256" key="1">
    <source>
        <dbReference type="ARBA" id="ARBA00004651"/>
    </source>
</evidence>
<keyword evidence="7 17" id="KW-0297">G-protein coupled receptor</keyword>
<keyword evidence="13 17" id="KW-0807">Transducer</keyword>
<dbReference type="InterPro" id="IPR000314">
    <property type="entry name" value="Gastrin_rcpt"/>
</dbReference>
<dbReference type="GO" id="GO:0008188">
    <property type="term" value="F:neuropeptide receptor activity"/>
    <property type="evidence" value="ECO:0007669"/>
    <property type="project" value="TreeGrafter"/>
</dbReference>
<keyword evidence="21" id="KW-1185">Reference proteome</keyword>
<evidence type="ECO:0000256" key="3">
    <source>
        <dbReference type="ARBA" id="ARBA00019090"/>
    </source>
</evidence>
<dbReference type="PANTHER" id="PTHR24238:SF46">
    <property type="entry name" value="GASTRIN_CHOLECYSTOKININ TYPE B RECEPTOR"/>
    <property type="match status" value="1"/>
</dbReference>
<dbReference type="PROSITE" id="PS00237">
    <property type="entry name" value="G_PROTEIN_RECEP_F1_1"/>
    <property type="match status" value="1"/>
</dbReference>
<sequence>MNELSKNQSDFENETDEQHFLLLFLSSQAIIIYYSVIFTVSIVGNLLVIITLTRCRRMRTVTNLFLLNLATADILLGVFCMPFTLIGQMLRNFIFGYIMCKLVPYFQAVSVSVSVWTLVSISLERYFAICRPLKSRSWQTRSHAYKAITGVWLGSLTLCLPVVVLTELIAIGDENSGRHKCRDVWDSQIAEQTYNIVLLLLLFIIPLLVMGVAYTMVAWRLWEGLGLGLTSNTRTECSSLQEYSQSESSSTASTGAVRVLYQAKQKKSDVTNMLSAGSYDIDRRKSTLVSTSIYSTIPRKDFSKTRDHQKVVFLRSNDSQVGFQINQHGMRSTYTRRSVMAKKKIIIMLYVIVIEFFICWTPIWIINAWSVFDIEIYRYIDPNCITLMHLLAYASSCCNPITYGFMNVQFRTAFLAVFQCHHSRRRNSFIIHRMVDRSLSDRGVQNSVRNFFTRKPTIKKGLKESETSPSTDKKSQ</sequence>
<keyword evidence="11 17" id="KW-0675">Receptor</keyword>
<evidence type="ECO:0000256" key="9">
    <source>
        <dbReference type="ARBA" id="ARBA00023139"/>
    </source>
</evidence>
<feature type="transmembrane region" description="Helical" evidence="18">
    <location>
        <begin position="144"/>
        <end position="172"/>
    </location>
</feature>
<keyword evidence="4" id="KW-1003">Cell membrane</keyword>
<feature type="non-terminal residue" evidence="20">
    <location>
        <position position="476"/>
    </location>
</feature>
<evidence type="ECO:0000256" key="10">
    <source>
        <dbReference type="ARBA" id="ARBA00023157"/>
    </source>
</evidence>
<keyword evidence="6 18" id="KW-1133">Transmembrane helix</keyword>
<dbReference type="SMART" id="SM01381">
    <property type="entry name" value="7TM_GPCR_Srsx"/>
    <property type="match status" value="1"/>
</dbReference>
<dbReference type="Proteomes" id="UP001187531">
    <property type="component" value="Unassembled WGS sequence"/>
</dbReference>
<feature type="transmembrane region" description="Helical" evidence="18">
    <location>
        <begin position="192"/>
        <end position="217"/>
    </location>
</feature>
<dbReference type="Pfam" id="PF00001">
    <property type="entry name" value="7tm_1"/>
    <property type="match status" value="1"/>
</dbReference>
<dbReference type="Gene3D" id="1.20.1070.10">
    <property type="entry name" value="Rhodopsin 7-helix transmembrane proteins"/>
    <property type="match status" value="1"/>
</dbReference>
<dbReference type="InterPro" id="IPR017452">
    <property type="entry name" value="GPCR_Rhodpsn_7TM"/>
</dbReference>
<reference evidence="20" key="1">
    <citation type="submission" date="2023-07" db="EMBL/GenBank/DDBJ databases">
        <title>Chromosome-level genome assembly of Artemia franciscana.</title>
        <authorList>
            <person name="Jo E."/>
        </authorList>
    </citation>
    <scope>NUCLEOTIDE SEQUENCE</scope>
    <source>
        <tissue evidence="20">Whole body</tissue>
    </source>
</reference>
<keyword evidence="8 18" id="KW-0472">Membrane</keyword>
<dbReference type="GO" id="GO:0005886">
    <property type="term" value="C:plasma membrane"/>
    <property type="evidence" value="ECO:0007669"/>
    <property type="project" value="UniProtKB-SubCell"/>
</dbReference>
<evidence type="ECO:0000256" key="8">
    <source>
        <dbReference type="ARBA" id="ARBA00023136"/>
    </source>
</evidence>
<evidence type="ECO:0000256" key="12">
    <source>
        <dbReference type="ARBA" id="ARBA00023180"/>
    </source>
</evidence>
<evidence type="ECO:0000256" key="18">
    <source>
        <dbReference type="SAM" id="Phobius"/>
    </source>
</evidence>
<name>A0AA88IC63_ARTSF</name>
<dbReference type="SUPFAM" id="SSF81321">
    <property type="entry name" value="Family A G protein-coupled receptor-like"/>
    <property type="match status" value="1"/>
</dbReference>
<proteinExistence type="inferred from homology"/>
<evidence type="ECO:0000256" key="2">
    <source>
        <dbReference type="ARBA" id="ARBA00010663"/>
    </source>
</evidence>
<accession>A0AA88IC63</accession>
<evidence type="ECO:0000256" key="5">
    <source>
        <dbReference type="ARBA" id="ARBA00022692"/>
    </source>
</evidence>
<evidence type="ECO:0000256" key="11">
    <source>
        <dbReference type="ARBA" id="ARBA00023170"/>
    </source>
</evidence>
<evidence type="ECO:0000259" key="19">
    <source>
        <dbReference type="PROSITE" id="PS50262"/>
    </source>
</evidence>
<dbReference type="EMBL" id="JAVRJZ010000002">
    <property type="protein sequence ID" value="KAK2725373.1"/>
    <property type="molecule type" value="Genomic_DNA"/>
</dbReference>
<evidence type="ECO:0000256" key="17">
    <source>
        <dbReference type="RuleBase" id="RU000688"/>
    </source>
</evidence>
<evidence type="ECO:0000256" key="4">
    <source>
        <dbReference type="ARBA" id="ARBA00022475"/>
    </source>
</evidence>
<evidence type="ECO:0000256" key="14">
    <source>
        <dbReference type="ARBA" id="ARBA00023288"/>
    </source>
</evidence>
<dbReference type="InterPro" id="IPR009126">
    <property type="entry name" value="Cholcskin_rcpt"/>
</dbReference>
<comment type="caution">
    <text evidence="20">The sequence shown here is derived from an EMBL/GenBank/DDBJ whole genome shotgun (WGS) entry which is preliminary data.</text>
</comment>
<dbReference type="PANTHER" id="PTHR24238">
    <property type="entry name" value="G-PROTEIN COUPLED RECEPTOR"/>
    <property type="match status" value="1"/>
</dbReference>
<dbReference type="PRINTS" id="PR00527">
    <property type="entry name" value="GASTRINR"/>
</dbReference>
<keyword evidence="14" id="KW-0449">Lipoprotein</keyword>
<dbReference type="PROSITE" id="PS50262">
    <property type="entry name" value="G_PROTEIN_RECEP_F1_2"/>
    <property type="match status" value="1"/>
</dbReference>
<feature type="transmembrane region" description="Helical" evidence="18">
    <location>
        <begin position="345"/>
        <end position="366"/>
    </location>
</feature>
<keyword evidence="12" id="KW-0325">Glycoprotein</keyword>
<keyword evidence="10" id="KW-1015">Disulfide bond</keyword>
<evidence type="ECO:0000256" key="15">
    <source>
        <dbReference type="ARBA" id="ARBA00025402"/>
    </source>
</evidence>
<protein>
    <recommendedName>
        <fullName evidence="3">Gastrin/cholecystokinin type B receptor</fullName>
    </recommendedName>
    <alternativeName>
        <fullName evidence="16">Cholecystokinin-2 receptor</fullName>
    </alternativeName>
</protein>
<dbReference type="PRINTS" id="PR01822">
    <property type="entry name" value="CCYSTOKININR"/>
</dbReference>
<keyword evidence="9" id="KW-0564">Palmitate</keyword>
<dbReference type="GO" id="GO:0015054">
    <property type="term" value="F:gastrin receptor activity"/>
    <property type="evidence" value="ECO:0007669"/>
    <property type="project" value="InterPro"/>
</dbReference>
<feature type="transmembrane region" description="Helical" evidence="18">
    <location>
        <begin position="20"/>
        <end position="52"/>
    </location>
</feature>
<feature type="domain" description="G-protein coupled receptors family 1 profile" evidence="19">
    <location>
        <begin position="44"/>
        <end position="403"/>
    </location>
</feature>
<dbReference type="AlphaFoldDB" id="A0AA88IC63"/>
<comment type="similarity">
    <text evidence="2 17">Belongs to the G-protein coupled receptor 1 family.</text>
</comment>
<evidence type="ECO:0000313" key="21">
    <source>
        <dbReference type="Proteomes" id="UP001187531"/>
    </source>
</evidence>
<comment type="subcellular location">
    <subcellularLocation>
        <location evidence="1">Cell membrane</location>
        <topology evidence="1">Multi-pass membrane protein</topology>
    </subcellularLocation>
</comment>